<feature type="signal peptide" evidence="1">
    <location>
        <begin position="1"/>
        <end position="22"/>
    </location>
</feature>
<protein>
    <submittedName>
        <fullName evidence="2">DUF1120 domain-containing protein</fullName>
    </submittedName>
</protein>
<keyword evidence="3" id="KW-1185">Reference proteome</keyword>
<dbReference type="RefSeq" id="WP_401382015.1">
    <property type="nucleotide sequence ID" value="NZ_JBIUWZ010000021.1"/>
</dbReference>
<dbReference type="EMBL" id="JBIUWZ010000021">
    <property type="protein sequence ID" value="MFJ2679499.1"/>
    <property type="molecule type" value="Genomic_DNA"/>
</dbReference>
<organism evidence="2 3">
    <name type="scientific">Pseudomonas sivasensis</name>
    <dbReference type="NCBI Taxonomy" id="1880678"/>
    <lineage>
        <taxon>Bacteria</taxon>
        <taxon>Pseudomonadati</taxon>
        <taxon>Pseudomonadota</taxon>
        <taxon>Gammaproteobacteria</taxon>
        <taxon>Pseudomonadales</taxon>
        <taxon>Pseudomonadaceae</taxon>
        <taxon>Pseudomonas</taxon>
    </lineage>
</organism>
<name>A0ABW8E4D6_9PSED</name>
<evidence type="ECO:0000313" key="2">
    <source>
        <dbReference type="EMBL" id="MFJ2679499.1"/>
    </source>
</evidence>
<dbReference type="InterPro" id="IPR010546">
    <property type="entry name" value="DUF1120"/>
</dbReference>
<evidence type="ECO:0000313" key="3">
    <source>
        <dbReference type="Proteomes" id="UP001617213"/>
    </source>
</evidence>
<dbReference type="Pfam" id="PF06551">
    <property type="entry name" value="DUF1120"/>
    <property type="match status" value="1"/>
</dbReference>
<dbReference type="Proteomes" id="UP001617213">
    <property type="component" value="Unassembled WGS sequence"/>
</dbReference>
<proteinExistence type="predicted"/>
<dbReference type="PROSITE" id="PS51257">
    <property type="entry name" value="PROKAR_LIPOPROTEIN"/>
    <property type="match status" value="1"/>
</dbReference>
<accession>A0ABW8E4D6</accession>
<gene>
    <name evidence="2" type="ORF">ACIOWJ_15580</name>
</gene>
<sequence>MKNKSALFGGVFLAVACLSVQAADLRVKGSIAPSSCSFTLTNSTIDYGKTNPSSLSATQYNPLPNKSTPFVIKCAAQARVAISATDNRAASKVGGITLQYGSQYNDNYNYGLGNTGNGEHIGGYILYMRSSVADGKAVNIMQSFDNGGVWRGIAGAMAQTPVLTSWWSGDLTPLKFSTLSGTLNVRAILNKTSALSLSNEIKLDGHATLELKYI</sequence>
<reference evidence="2 3" key="1">
    <citation type="submission" date="2024-10" db="EMBL/GenBank/DDBJ databases">
        <title>The Natural Products Discovery Center: Release of the First 8490 Sequenced Strains for Exploring Actinobacteria Biosynthetic Diversity.</title>
        <authorList>
            <person name="Kalkreuter E."/>
            <person name="Kautsar S.A."/>
            <person name="Yang D."/>
            <person name="Bader C.D."/>
            <person name="Teijaro C.N."/>
            <person name="Fluegel L."/>
            <person name="Davis C.M."/>
            <person name="Simpson J.R."/>
            <person name="Lauterbach L."/>
            <person name="Steele A.D."/>
            <person name="Gui C."/>
            <person name="Meng S."/>
            <person name="Li G."/>
            <person name="Viehrig K."/>
            <person name="Ye F."/>
            <person name="Su P."/>
            <person name="Kiefer A.F."/>
            <person name="Nichols A."/>
            <person name="Cepeda A.J."/>
            <person name="Yan W."/>
            <person name="Fan B."/>
            <person name="Jiang Y."/>
            <person name="Adhikari A."/>
            <person name="Zheng C.-J."/>
            <person name="Schuster L."/>
            <person name="Cowan T.M."/>
            <person name="Smanski M.J."/>
            <person name="Chevrette M.G."/>
            <person name="De Carvalho L.P.S."/>
            <person name="Shen B."/>
        </authorList>
    </citation>
    <scope>NUCLEOTIDE SEQUENCE [LARGE SCALE GENOMIC DNA]</scope>
    <source>
        <strain evidence="2 3">NPDC087581</strain>
    </source>
</reference>
<evidence type="ECO:0000256" key="1">
    <source>
        <dbReference type="SAM" id="SignalP"/>
    </source>
</evidence>
<comment type="caution">
    <text evidence="2">The sequence shown here is derived from an EMBL/GenBank/DDBJ whole genome shotgun (WGS) entry which is preliminary data.</text>
</comment>
<keyword evidence="1" id="KW-0732">Signal</keyword>
<feature type="chain" id="PRO_5045420534" evidence="1">
    <location>
        <begin position="23"/>
        <end position="214"/>
    </location>
</feature>